<organism evidence="1 2">
    <name type="scientific">Desmonostoc muscorum LEGE 12446</name>
    <dbReference type="NCBI Taxonomy" id="1828758"/>
    <lineage>
        <taxon>Bacteria</taxon>
        <taxon>Bacillati</taxon>
        <taxon>Cyanobacteriota</taxon>
        <taxon>Cyanophyceae</taxon>
        <taxon>Nostocales</taxon>
        <taxon>Nostocaceae</taxon>
        <taxon>Desmonostoc</taxon>
    </lineage>
</organism>
<evidence type="ECO:0000313" key="1">
    <source>
        <dbReference type="EMBL" id="MBE9025725.1"/>
    </source>
</evidence>
<evidence type="ECO:0000313" key="2">
    <source>
        <dbReference type="Proteomes" id="UP000622533"/>
    </source>
</evidence>
<sequence length="177" mass="20539">MSNKLISTEELNAYQCLQMRHDEIYHHEIVVLDISRRMNHIALHLVKYLGILSSIPVSAAENKRAFIDSFIMIVSASNLLGISLAKELLIDRINCRDANFIDEYILLLAELAKACEATDHQEDYPIRATWNKNIRKFFYLLLCEANSRNISILEESRRRLASVEIKHSLNDILRRNK</sequence>
<protein>
    <submittedName>
        <fullName evidence="1">Uncharacterized protein</fullName>
    </submittedName>
</protein>
<accession>A0A8J7DFL5</accession>
<comment type="caution">
    <text evidence="1">The sequence shown here is derived from an EMBL/GenBank/DDBJ whole genome shotgun (WGS) entry which is preliminary data.</text>
</comment>
<dbReference type="Proteomes" id="UP000622533">
    <property type="component" value="Unassembled WGS sequence"/>
</dbReference>
<dbReference type="EMBL" id="JADEXS010000469">
    <property type="protein sequence ID" value="MBE9025725.1"/>
    <property type="molecule type" value="Genomic_DNA"/>
</dbReference>
<keyword evidence="2" id="KW-1185">Reference proteome</keyword>
<name>A0A8J7DFL5_DESMC</name>
<gene>
    <name evidence="1" type="ORF">IQ276_25915</name>
</gene>
<dbReference type="RefSeq" id="WP_193920991.1">
    <property type="nucleotide sequence ID" value="NZ_JADEXS020000001.1"/>
</dbReference>
<reference evidence="1" key="1">
    <citation type="submission" date="2020-10" db="EMBL/GenBank/DDBJ databases">
        <authorList>
            <person name="Castelo-Branco R."/>
            <person name="Eusebio N."/>
            <person name="Adriana R."/>
            <person name="Vieira A."/>
            <person name="Brugerolle De Fraissinette N."/>
            <person name="Rezende De Castro R."/>
            <person name="Schneider M.P."/>
            <person name="Vasconcelos V."/>
            <person name="Leao P.N."/>
        </authorList>
    </citation>
    <scope>NUCLEOTIDE SEQUENCE</scope>
    <source>
        <strain evidence="1">LEGE 12446</strain>
    </source>
</reference>
<proteinExistence type="predicted"/>
<dbReference type="AlphaFoldDB" id="A0A8J7DFL5"/>